<dbReference type="AlphaFoldDB" id="A0A1F5SGN6"/>
<gene>
    <name evidence="3" type="ORF">A2227_00945</name>
</gene>
<proteinExistence type="predicted"/>
<feature type="transmembrane region" description="Helical" evidence="1">
    <location>
        <begin position="303"/>
        <end position="328"/>
    </location>
</feature>
<sequence>MIICFFLFAAFNSVFAQNNKVYLYFFYGDGCPHCAKEEKFLDKIEKDNSNIIIKRYEVWKDRDNARLLSGIAKELNLSVSGVPLLIIGDETVSGYYSDETTGAEIKSIVFDHIKNGCNDIVAPLLNDEPGPDNGQCIHGCDLGDTECIHNCGCETDAKKEIPDRVNIPILGEVEVKNLSLPFLTFIIAAADGFNPCAMWVLLFLISLLLGVENKKRMWILGIVFIAVSGAVYFLFLAAWLNLFLFLGFVTWIRSVVGLIALLSGGYHLYDYYRNRDGTCRVTDNEKRKKVFDKLRTIVMEKKFILALSGIILLAAAVNLVELVCSAGLPAVYTQVIALAGLPSWQYYGYLLLYILIFMLDDLLIFFVAMFTLRMKAISSRYTRWSNAIGGIIMLIVGLLLLFKPGWIMFG</sequence>
<feature type="chain" id="PRO_5009521210" description="Thioredoxin domain-containing protein" evidence="2">
    <location>
        <begin position="17"/>
        <end position="410"/>
    </location>
</feature>
<keyword evidence="1" id="KW-1133">Transmembrane helix</keyword>
<evidence type="ECO:0000313" key="3">
    <source>
        <dbReference type="EMBL" id="OGF25834.1"/>
    </source>
</evidence>
<feature type="transmembrane region" description="Helical" evidence="1">
    <location>
        <begin position="182"/>
        <end position="205"/>
    </location>
</feature>
<organism evidence="3 4">
    <name type="scientific">Candidatus Falkowbacteria bacterium RIFOXYA2_FULL_47_19</name>
    <dbReference type="NCBI Taxonomy" id="1797994"/>
    <lineage>
        <taxon>Bacteria</taxon>
        <taxon>Candidatus Falkowiibacteriota</taxon>
    </lineage>
</organism>
<dbReference type="Proteomes" id="UP000178367">
    <property type="component" value="Unassembled WGS sequence"/>
</dbReference>
<dbReference type="SUPFAM" id="SSF52833">
    <property type="entry name" value="Thioredoxin-like"/>
    <property type="match status" value="1"/>
</dbReference>
<keyword evidence="1" id="KW-0472">Membrane</keyword>
<dbReference type="Gene3D" id="3.40.30.10">
    <property type="entry name" value="Glutaredoxin"/>
    <property type="match status" value="1"/>
</dbReference>
<reference evidence="3 4" key="1">
    <citation type="journal article" date="2016" name="Nat. Commun.">
        <title>Thousands of microbial genomes shed light on interconnected biogeochemical processes in an aquifer system.</title>
        <authorList>
            <person name="Anantharaman K."/>
            <person name="Brown C.T."/>
            <person name="Hug L.A."/>
            <person name="Sharon I."/>
            <person name="Castelle C.J."/>
            <person name="Probst A.J."/>
            <person name="Thomas B.C."/>
            <person name="Singh A."/>
            <person name="Wilkins M.J."/>
            <person name="Karaoz U."/>
            <person name="Brodie E.L."/>
            <person name="Williams K.H."/>
            <person name="Hubbard S.S."/>
            <person name="Banfield J.F."/>
        </authorList>
    </citation>
    <scope>NUCLEOTIDE SEQUENCE [LARGE SCALE GENOMIC DNA]</scope>
</reference>
<evidence type="ECO:0008006" key="5">
    <source>
        <dbReference type="Google" id="ProtNLM"/>
    </source>
</evidence>
<evidence type="ECO:0000256" key="1">
    <source>
        <dbReference type="SAM" id="Phobius"/>
    </source>
</evidence>
<name>A0A1F5SGN6_9BACT</name>
<accession>A0A1F5SGN6</accession>
<evidence type="ECO:0000256" key="2">
    <source>
        <dbReference type="SAM" id="SignalP"/>
    </source>
</evidence>
<dbReference type="STRING" id="1797994.A2227_00945"/>
<feature type="transmembrane region" description="Helical" evidence="1">
    <location>
        <begin position="217"/>
        <end position="236"/>
    </location>
</feature>
<dbReference type="InterPro" id="IPR036249">
    <property type="entry name" value="Thioredoxin-like_sf"/>
</dbReference>
<keyword evidence="2" id="KW-0732">Signal</keyword>
<feature type="signal peptide" evidence="2">
    <location>
        <begin position="1"/>
        <end position="16"/>
    </location>
</feature>
<keyword evidence="1" id="KW-0812">Transmembrane</keyword>
<protein>
    <recommendedName>
        <fullName evidence="5">Thioredoxin domain-containing protein</fullName>
    </recommendedName>
</protein>
<dbReference type="EMBL" id="MFGB01000020">
    <property type="protein sequence ID" value="OGF25834.1"/>
    <property type="molecule type" value="Genomic_DNA"/>
</dbReference>
<dbReference type="CDD" id="cd02947">
    <property type="entry name" value="TRX_family"/>
    <property type="match status" value="1"/>
</dbReference>
<feature type="transmembrane region" description="Helical" evidence="1">
    <location>
        <begin position="384"/>
        <end position="402"/>
    </location>
</feature>
<feature type="transmembrane region" description="Helical" evidence="1">
    <location>
        <begin position="348"/>
        <end position="372"/>
    </location>
</feature>
<feature type="transmembrane region" description="Helical" evidence="1">
    <location>
        <begin position="242"/>
        <end position="266"/>
    </location>
</feature>
<comment type="caution">
    <text evidence="3">The sequence shown here is derived from an EMBL/GenBank/DDBJ whole genome shotgun (WGS) entry which is preliminary data.</text>
</comment>
<evidence type="ECO:0000313" key="4">
    <source>
        <dbReference type="Proteomes" id="UP000178367"/>
    </source>
</evidence>